<reference evidence="1" key="1">
    <citation type="submission" date="2021-04" db="EMBL/GenBank/DDBJ databases">
        <title>Genome based classification of Actinospica acidithermotolerans sp. nov., an actinobacterium isolated from an Indonesian hot spring.</title>
        <authorList>
            <person name="Kusuma A.B."/>
            <person name="Putra K.E."/>
            <person name="Nafisah S."/>
            <person name="Loh J."/>
            <person name="Nouioui I."/>
            <person name="Goodfellow M."/>
        </authorList>
    </citation>
    <scope>NUCLEOTIDE SEQUENCE</scope>
    <source>
        <strain evidence="1">CSCA 57</strain>
    </source>
</reference>
<name>A0A941EWL5_9ACTN</name>
<dbReference type="Proteomes" id="UP000675781">
    <property type="component" value="Unassembled WGS sequence"/>
</dbReference>
<gene>
    <name evidence="1" type="ORF">KDL01_38340</name>
</gene>
<accession>A0A941EWL5</accession>
<protein>
    <submittedName>
        <fullName evidence="1">Uncharacterized protein</fullName>
    </submittedName>
</protein>
<organism evidence="1 2">
    <name type="scientific">Actinospica durhamensis</name>
    <dbReference type="NCBI Taxonomy" id="1508375"/>
    <lineage>
        <taxon>Bacteria</taxon>
        <taxon>Bacillati</taxon>
        <taxon>Actinomycetota</taxon>
        <taxon>Actinomycetes</taxon>
        <taxon>Catenulisporales</taxon>
        <taxon>Actinospicaceae</taxon>
        <taxon>Actinospica</taxon>
    </lineage>
</organism>
<dbReference type="AlphaFoldDB" id="A0A941EWL5"/>
<evidence type="ECO:0000313" key="2">
    <source>
        <dbReference type="Proteomes" id="UP000675781"/>
    </source>
</evidence>
<sequence length="72" mass="7663">MSMNIDELNAESAELLPGREALSTLKFNFTKNVNVTKHVAHVNATNLSAAVNYQSWGADAESAAGQAISITQ</sequence>
<comment type="caution">
    <text evidence="1">The sequence shown here is derived from an EMBL/GenBank/DDBJ whole genome shotgun (WGS) entry which is preliminary data.</text>
</comment>
<dbReference type="RefSeq" id="WP_212533626.1">
    <property type="nucleotide sequence ID" value="NZ_JAGSOG010000391.1"/>
</dbReference>
<keyword evidence="2" id="KW-1185">Reference proteome</keyword>
<dbReference type="EMBL" id="JAGSOG010000391">
    <property type="protein sequence ID" value="MBR7839185.1"/>
    <property type="molecule type" value="Genomic_DNA"/>
</dbReference>
<proteinExistence type="predicted"/>
<evidence type="ECO:0000313" key="1">
    <source>
        <dbReference type="EMBL" id="MBR7839185.1"/>
    </source>
</evidence>